<proteinExistence type="predicted"/>
<accession>A0ABS3VJR6</accession>
<evidence type="ECO:0000256" key="2">
    <source>
        <dbReference type="SAM" id="Phobius"/>
    </source>
</evidence>
<feature type="compositionally biased region" description="Low complexity" evidence="1">
    <location>
        <begin position="126"/>
        <end position="157"/>
    </location>
</feature>
<feature type="transmembrane region" description="Helical" evidence="2">
    <location>
        <begin position="90"/>
        <end position="115"/>
    </location>
</feature>
<name>A0ABS3VJR6_MICEH</name>
<protein>
    <submittedName>
        <fullName evidence="3">Uncharacterized protein</fullName>
    </submittedName>
</protein>
<gene>
    <name evidence="3" type="ORF">GSF22_01870</name>
</gene>
<keyword evidence="4" id="KW-1185">Reference proteome</keyword>
<evidence type="ECO:0000313" key="3">
    <source>
        <dbReference type="EMBL" id="MBO4204762.1"/>
    </source>
</evidence>
<feature type="region of interest" description="Disordered" evidence="1">
    <location>
        <begin position="117"/>
        <end position="159"/>
    </location>
</feature>
<keyword evidence="2" id="KW-0472">Membrane</keyword>
<evidence type="ECO:0000256" key="1">
    <source>
        <dbReference type="SAM" id="MobiDB-lite"/>
    </source>
</evidence>
<reference evidence="3 4" key="1">
    <citation type="submission" date="2019-12" db="EMBL/GenBank/DDBJ databases">
        <title>Whole genome sequencing of endophytic Actinobacterium Micromonospora sp. MPMI6T.</title>
        <authorList>
            <person name="Evv R."/>
            <person name="Podile A.R."/>
        </authorList>
    </citation>
    <scope>NUCLEOTIDE SEQUENCE [LARGE SCALE GENOMIC DNA]</scope>
    <source>
        <strain evidence="3 4">MPMI6</strain>
    </source>
</reference>
<dbReference type="EMBL" id="WVUH01000005">
    <property type="protein sequence ID" value="MBO4204762.1"/>
    <property type="molecule type" value="Genomic_DNA"/>
</dbReference>
<dbReference type="Proteomes" id="UP000823521">
    <property type="component" value="Unassembled WGS sequence"/>
</dbReference>
<keyword evidence="2" id="KW-0812">Transmembrane</keyword>
<comment type="caution">
    <text evidence="3">The sequence shown here is derived from an EMBL/GenBank/DDBJ whole genome shotgun (WGS) entry which is preliminary data.</text>
</comment>
<keyword evidence="2" id="KW-1133">Transmembrane helix</keyword>
<evidence type="ECO:0000313" key="4">
    <source>
        <dbReference type="Proteomes" id="UP000823521"/>
    </source>
</evidence>
<dbReference type="RefSeq" id="WP_208810950.1">
    <property type="nucleotide sequence ID" value="NZ_WVUH01000005.1"/>
</dbReference>
<organism evidence="3 4">
    <name type="scientific">Micromonospora echinofusca</name>
    <dbReference type="NCBI Taxonomy" id="47858"/>
    <lineage>
        <taxon>Bacteria</taxon>
        <taxon>Bacillati</taxon>
        <taxon>Actinomycetota</taxon>
        <taxon>Actinomycetes</taxon>
        <taxon>Micromonosporales</taxon>
        <taxon>Micromonosporaceae</taxon>
        <taxon>Micromonospora</taxon>
    </lineage>
</organism>
<feature type="compositionally biased region" description="Low complexity" evidence="1">
    <location>
        <begin position="30"/>
        <end position="53"/>
    </location>
</feature>
<feature type="compositionally biased region" description="Pro residues" evidence="1">
    <location>
        <begin position="20"/>
        <end position="29"/>
    </location>
</feature>
<sequence>MSENHPPYGPSDPNAGQQPWAPPPTPPVSGQPAYGQPAYGQQPGYGQPISGQPAYGQPGYDQPVGYPQQPGFPPPQFGTPIPPKKSNKGLVIGLSVGAAVVVLLALCGIGVAFVAGQDDEDPPTPIATGGPTATPADPGTSPSAGGNTPDSNGNNNNAVTARYSSDFEAVCQGSPILNSLAYTAGSGKAYTFYNSVERRDNWSLRSVGYGKPYYAKSSEYTTVSVVGCLKYVEGSEGPGIKCNLKGSDDKVVSVDYVSSRYELTFYAAKTAEKIGDGGTVNAPANRCPSFVTYNKNTLKAYASPDSGAIEAALDKFLG</sequence>
<feature type="region of interest" description="Disordered" evidence="1">
    <location>
        <begin position="1"/>
        <end position="82"/>
    </location>
</feature>
<feature type="compositionally biased region" description="Pro residues" evidence="1">
    <location>
        <begin position="70"/>
        <end position="82"/>
    </location>
</feature>